<organism evidence="1 2">
    <name type="scientific">Patagioenas fasciata monilis</name>
    <dbReference type="NCBI Taxonomy" id="372326"/>
    <lineage>
        <taxon>Eukaryota</taxon>
        <taxon>Metazoa</taxon>
        <taxon>Chordata</taxon>
        <taxon>Craniata</taxon>
        <taxon>Vertebrata</taxon>
        <taxon>Euteleostomi</taxon>
        <taxon>Archelosauria</taxon>
        <taxon>Archosauria</taxon>
        <taxon>Dinosauria</taxon>
        <taxon>Saurischia</taxon>
        <taxon>Theropoda</taxon>
        <taxon>Coelurosauria</taxon>
        <taxon>Aves</taxon>
        <taxon>Neognathae</taxon>
        <taxon>Neoaves</taxon>
        <taxon>Columbimorphae</taxon>
        <taxon>Columbiformes</taxon>
        <taxon>Columbidae</taxon>
        <taxon>Patagioenas</taxon>
    </lineage>
</organism>
<keyword evidence="2" id="KW-1185">Reference proteome</keyword>
<accession>A0A1V4JNQ9</accession>
<proteinExistence type="predicted"/>
<dbReference type="AlphaFoldDB" id="A0A1V4JNQ9"/>
<evidence type="ECO:0000313" key="2">
    <source>
        <dbReference type="Proteomes" id="UP000190648"/>
    </source>
</evidence>
<reference evidence="1 2" key="1">
    <citation type="submission" date="2016-02" db="EMBL/GenBank/DDBJ databases">
        <title>Band-tailed pigeon sequencing and assembly.</title>
        <authorList>
            <person name="Soares A.E."/>
            <person name="Novak B.J."/>
            <person name="Rice E.S."/>
            <person name="O'Connell B."/>
            <person name="Chang D."/>
            <person name="Weber S."/>
            <person name="Shapiro B."/>
        </authorList>
    </citation>
    <scope>NUCLEOTIDE SEQUENCE [LARGE SCALE GENOMIC DNA]</scope>
    <source>
        <strain evidence="1">BTP2013</strain>
        <tissue evidence="1">Blood</tissue>
    </source>
</reference>
<comment type="caution">
    <text evidence="1">The sequence shown here is derived from an EMBL/GenBank/DDBJ whole genome shotgun (WGS) entry which is preliminary data.</text>
</comment>
<dbReference type="EMBL" id="LSYS01006880">
    <property type="protein sequence ID" value="OPJ73836.1"/>
    <property type="molecule type" value="Genomic_DNA"/>
</dbReference>
<gene>
    <name evidence="1" type="ORF">AV530_013278</name>
</gene>
<sequence length="89" mass="10115">MSRKVLARLITMKKSLLTKTHYKCWTQLHHDPAPLCIHCPSSPLWRSLVQTSSHWETPVLKAAVWTSVWEPAGNSPGLLKSFSHPMDLL</sequence>
<name>A0A1V4JNQ9_PATFA</name>
<evidence type="ECO:0000313" key="1">
    <source>
        <dbReference type="EMBL" id="OPJ73836.1"/>
    </source>
</evidence>
<protein>
    <submittedName>
        <fullName evidence="1">Uncharacterized protein</fullName>
    </submittedName>
</protein>
<dbReference type="Proteomes" id="UP000190648">
    <property type="component" value="Unassembled WGS sequence"/>
</dbReference>